<organism evidence="2 3">
    <name type="scientific">Ephemerocybe angulata</name>
    <dbReference type="NCBI Taxonomy" id="980116"/>
    <lineage>
        <taxon>Eukaryota</taxon>
        <taxon>Fungi</taxon>
        <taxon>Dikarya</taxon>
        <taxon>Basidiomycota</taxon>
        <taxon>Agaricomycotina</taxon>
        <taxon>Agaricomycetes</taxon>
        <taxon>Agaricomycetidae</taxon>
        <taxon>Agaricales</taxon>
        <taxon>Agaricineae</taxon>
        <taxon>Psathyrellaceae</taxon>
        <taxon>Ephemerocybe</taxon>
    </lineage>
</organism>
<evidence type="ECO:0000256" key="1">
    <source>
        <dbReference type="SAM" id="MobiDB-lite"/>
    </source>
</evidence>
<reference evidence="2 3" key="1">
    <citation type="submission" date="2020-07" db="EMBL/GenBank/DDBJ databases">
        <title>Comparative genomics of pyrophilous fungi reveals a link between fire events and developmental genes.</title>
        <authorList>
            <consortium name="DOE Joint Genome Institute"/>
            <person name="Steindorff A.S."/>
            <person name="Carver A."/>
            <person name="Calhoun S."/>
            <person name="Stillman K."/>
            <person name="Liu H."/>
            <person name="Lipzen A."/>
            <person name="Pangilinan J."/>
            <person name="Labutti K."/>
            <person name="Bruns T.D."/>
            <person name="Grigoriev I.V."/>
        </authorList>
    </citation>
    <scope>NUCLEOTIDE SEQUENCE [LARGE SCALE GENOMIC DNA]</scope>
    <source>
        <strain evidence="2 3">CBS 144469</strain>
    </source>
</reference>
<dbReference type="Proteomes" id="UP000521943">
    <property type="component" value="Unassembled WGS sequence"/>
</dbReference>
<evidence type="ECO:0000313" key="3">
    <source>
        <dbReference type="Proteomes" id="UP000521943"/>
    </source>
</evidence>
<name>A0A8H6HUA0_9AGAR</name>
<keyword evidence="3" id="KW-1185">Reference proteome</keyword>
<evidence type="ECO:0000313" key="2">
    <source>
        <dbReference type="EMBL" id="KAF6751891.1"/>
    </source>
</evidence>
<protein>
    <submittedName>
        <fullName evidence="2">Uncharacterized protein</fullName>
    </submittedName>
</protein>
<proteinExistence type="predicted"/>
<dbReference type="EMBL" id="JACGCI010000047">
    <property type="protein sequence ID" value="KAF6751891.1"/>
    <property type="molecule type" value="Genomic_DNA"/>
</dbReference>
<sequence>MKGTLNSAKHKAARNANQQRRKRLRIELGAMGLGADRVRAVVAESVREAHRQLGREWRGHNSSLVLISCTTGASSRLSLPEDRTGPEGPGSHIFQGAENLVFRDVDIIAAGGNVERHRHEHIHVHVHFHRSRIQNGVDEVGGRRRAPVVGARRGAGGGGREGLPLFFFFSRIDR</sequence>
<dbReference type="AlphaFoldDB" id="A0A8H6HUA0"/>
<feature type="region of interest" description="Disordered" evidence="1">
    <location>
        <begin position="1"/>
        <end position="21"/>
    </location>
</feature>
<accession>A0A8H6HUA0</accession>
<gene>
    <name evidence="2" type="ORF">DFP72DRAFT_1047529</name>
</gene>
<feature type="compositionally biased region" description="Basic residues" evidence="1">
    <location>
        <begin position="8"/>
        <end position="21"/>
    </location>
</feature>
<comment type="caution">
    <text evidence="2">The sequence shown here is derived from an EMBL/GenBank/DDBJ whole genome shotgun (WGS) entry which is preliminary data.</text>
</comment>